<organism evidence="2 3">
    <name type="scientific">Polychaeton citri CBS 116435</name>
    <dbReference type="NCBI Taxonomy" id="1314669"/>
    <lineage>
        <taxon>Eukaryota</taxon>
        <taxon>Fungi</taxon>
        <taxon>Dikarya</taxon>
        <taxon>Ascomycota</taxon>
        <taxon>Pezizomycotina</taxon>
        <taxon>Dothideomycetes</taxon>
        <taxon>Dothideomycetidae</taxon>
        <taxon>Capnodiales</taxon>
        <taxon>Capnodiaceae</taxon>
        <taxon>Polychaeton</taxon>
    </lineage>
</organism>
<feature type="chain" id="PRO_5040224294" description="Secreted protein" evidence="1">
    <location>
        <begin position="32"/>
        <end position="135"/>
    </location>
</feature>
<dbReference type="Proteomes" id="UP000799441">
    <property type="component" value="Unassembled WGS sequence"/>
</dbReference>
<evidence type="ECO:0000313" key="3">
    <source>
        <dbReference type="Proteomes" id="UP000799441"/>
    </source>
</evidence>
<feature type="signal peptide" evidence="1">
    <location>
        <begin position="1"/>
        <end position="31"/>
    </location>
</feature>
<reference evidence="2" key="1">
    <citation type="journal article" date="2020" name="Stud. Mycol.">
        <title>101 Dothideomycetes genomes: a test case for predicting lifestyles and emergence of pathogens.</title>
        <authorList>
            <person name="Haridas S."/>
            <person name="Albert R."/>
            <person name="Binder M."/>
            <person name="Bloem J."/>
            <person name="Labutti K."/>
            <person name="Salamov A."/>
            <person name="Andreopoulos B."/>
            <person name="Baker S."/>
            <person name="Barry K."/>
            <person name="Bills G."/>
            <person name="Bluhm B."/>
            <person name="Cannon C."/>
            <person name="Castanera R."/>
            <person name="Culley D."/>
            <person name="Daum C."/>
            <person name="Ezra D."/>
            <person name="Gonzalez J."/>
            <person name="Henrissat B."/>
            <person name="Kuo A."/>
            <person name="Liang C."/>
            <person name="Lipzen A."/>
            <person name="Lutzoni F."/>
            <person name="Magnuson J."/>
            <person name="Mondo S."/>
            <person name="Nolan M."/>
            <person name="Ohm R."/>
            <person name="Pangilinan J."/>
            <person name="Park H.-J."/>
            <person name="Ramirez L."/>
            <person name="Alfaro M."/>
            <person name="Sun H."/>
            <person name="Tritt A."/>
            <person name="Yoshinaga Y."/>
            <person name="Zwiers L.-H."/>
            <person name="Turgeon B."/>
            <person name="Goodwin S."/>
            <person name="Spatafora J."/>
            <person name="Crous P."/>
            <person name="Grigoriev I."/>
        </authorList>
    </citation>
    <scope>NUCLEOTIDE SEQUENCE</scope>
    <source>
        <strain evidence="2">CBS 116435</strain>
    </source>
</reference>
<dbReference type="EMBL" id="MU003765">
    <property type="protein sequence ID" value="KAF2726134.1"/>
    <property type="molecule type" value="Genomic_DNA"/>
</dbReference>
<protein>
    <recommendedName>
        <fullName evidence="4">Secreted protein</fullName>
    </recommendedName>
</protein>
<evidence type="ECO:0000313" key="2">
    <source>
        <dbReference type="EMBL" id="KAF2726134.1"/>
    </source>
</evidence>
<name>A0A9P4UTI1_9PEZI</name>
<proteinExistence type="predicted"/>
<keyword evidence="1" id="KW-0732">Signal</keyword>
<evidence type="ECO:0008006" key="4">
    <source>
        <dbReference type="Google" id="ProtNLM"/>
    </source>
</evidence>
<dbReference type="AlphaFoldDB" id="A0A9P4UTI1"/>
<sequence>MQVRPPTHTPQIHHQTFLCLAPAHLLLCCTALSLSSTYSTCYHHSCYTSLPPCLPQLCNFTSAPVFSILHPPNPHSSSSARPAHSIASHRIAIASRCQETLRPAAYPSLPLTRCLCFYSYLTSPRLTSPYTELST</sequence>
<comment type="caution">
    <text evidence="2">The sequence shown here is derived from an EMBL/GenBank/DDBJ whole genome shotgun (WGS) entry which is preliminary data.</text>
</comment>
<keyword evidence="3" id="KW-1185">Reference proteome</keyword>
<evidence type="ECO:0000256" key="1">
    <source>
        <dbReference type="SAM" id="SignalP"/>
    </source>
</evidence>
<gene>
    <name evidence="2" type="ORF">K431DRAFT_2312</name>
</gene>
<accession>A0A9P4UTI1</accession>